<sequence length="94" mass="11195">MGDLIGLLDKMGKKEVSMSDESPILAWAKKWWGWENFRERLKTKIFLKKINKRNKEFWKTREVVYYTLGDGTPASGIREITDYQFIRGDFDCRI</sequence>
<organism evidence="1">
    <name type="scientific">viral metagenome</name>
    <dbReference type="NCBI Taxonomy" id="1070528"/>
    <lineage>
        <taxon>unclassified sequences</taxon>
        <taxon>metagenomes</taxon>
        <taxon>organismal metagenomes</taxon>
    </lineage>
</organism>
<reference evidence="1" key="1">
    <citation type="submission" date="2020-03" db="EMBL/GenBank/DDBJ databases">
        <title>The deep terrestrial virosphere.</title>
        <authorList>
            <person name="Holmfeldt K."/>
            <person name="Nilsson E."/>
            <person name="Simone D."/>
            <person name="Lopez-Fernandez M."/>
            <person name="Wu X."/>
            <person name="de Brujin I."/>
            <person name="Lundin D."/>
            <person name="Andersson A."/>
            <person name="Bertilsson S."/>
            <person name="Dopson M."/>
        </authorList>
    </citation>
    <scope>NUCLEOTIDE SEQUENCE</scope>
    <source>
        <strain evidence="1">MM171B01159</strain>
    </source>
</reference>
<gene>
    <name evidence="1" type="ORF">MM171B01159_0011</name>
</gene>
<name>A0A6M3MAE8_9ZZZZ</name>
<dbReference type="EMBL" id="MT143794">
    <property type="protein sequence ID" value="QJB02593.1"/>
    <property type="molecule type" value="Genomic_DNA"/>
</dbReference>
<dbReference type="AlphaFoldDB" id="A0A6M3MAE8"/>
<accession>A0A6M3MAE8</accession>
<proteinExistence type="predicted"/>
<protein>
    <submittedName>
        <fullName evidence="1">Uncharacterized protein</fullName>
    </submittedName>
</protein>
<evidence type="ECO:0000313" key="1">
    <source>
        <dbReference type="EMBL" id="QJB02593.1"/>
    </source>
</evidence>